<dbReference type="InterPro" id="IPR001296">
    <property type="entry name" value="Glyco_trans_1"/>
</dbReference>
<dbReference type="Proteomes" id="UP000229385">
    <property type="component" value="Unassembled WGS sequence"/>
</dbReference>
<dbReference type="Pfam" id="PF00534">
    <property type="entry name" value="Glycos_transf_1"/>
    <property type="match status" value="1"/>
</dbReference>
<dbReference type="Gene3D" id="3.40.50.2000">
    <property type="entry name" value="Glycogen Phosphorylase B"/>
    <property type="match status" value="2"/>
</dbReference>
<evidence type="ECO:0000259" key="2">
    <source>
        <dbReference type="Pfam" id="PF00534"/>
    </source>
</evidence>
<protein>
    <recommendedName>
        <fullName evidence="6">Glycosyltransferase family 1 protein</fullName>
    </recommendedName>
</protein>
<sequence>MRILIDGTTLCDAEGRAGAGVEHYTWALVRQLLRSGDGKHEFLVYVPPMFNEIRVKELTEGCEHVRILRSYGPRVSFISRHVLLPLRFALWRPDVTFFPAGQAPLFFRGNSVVTIHDLAIYDHPEWFPEGQDFASRVVVPKSIDRATRVIAVSQATADRLQKRFPHTKGKTVVVYEGVRPPTELLDQLDAGNVRFPFDQDYVLHLGTIEPRKNLAHALEAFSLFLEGHPELVGSVRFIVAGKRGWKTKAIEAELLRVNHAWKDVEPNGVVQFLGPVTEEEKWQLMARASVLLFPSLDEGFGLPVLEAMSVGTPVITSSRGSLPEIGGDAAIYVDPDDVEQMSLSIAQCLL</sequence>
<dbReference type="SUPFAM" id="SSF53756">
    <property type="entry name" value="UDP-Glycosyltransferase/glycogen phosphorylase"/>
    <property type="match status" value="1"/>
</dbReference>
<proteinExistence type="predicted"/>
<feature type="non-terminal residue" evidence="4">
    <location>
        <position position="350"/>
    </location>
</feature>
<dbReference type="Pfam" id="PF13439">
    <property type="entry name" value="Glyco_transf_4"/>
    <property type="match status" value="1"/>
</dbReference>
<dbReference type="AlphaFoldDB" id="A0A2M7XEK8"/>
<gene>
    <name evidence="4" type="ORF">CO174_00360</name>
</gene>
<dbReference type="GO" id="GO:0009103">
    <property type="term" value="P:lipopolysaccharide biosynthetic process"/>
    <property type="evidence" value="ECO:0007669"/>
    <property type="project" value="TreeGrafter"/>
</dbReference>
<dbReference type="PANTHER" id="PTHR46401:SF2">
    <property type="entry name" value="GLYCOSYLTRANSFERASE WBBK-RELATED"/>
    <property type="match status" value="1"/>
</dbReference>
<dbReference type="GO" id="GO:0016757">
    <property type="term" value="F:glycosyltransferase activity"/>
    <property type="evidence" value="ECO:0007669"/>
    <property type="project" value="InterPro"/>
</dbReference>
<evidence type="ECO:0000313" key="4">
    <source>
        <dbReference type="EMBL" id="PJA46304.1"/>
    </source>
</evidence>
<evidence type="ECO:0008006" key="6">
    <source>
        <dbReference type="Google" id="ProtNLM"/>
    </source>
</evidence>
<dbReference type="CDD" id="cd03809">
    <property type="entry name" value="GT4_MtfB-like"/>
    <property type="match status" value="1"/>
</dbReference>
<reference evidence="5" key="1">
    <citation type="submission" date="2017-09" db="EMBL/GenBank/DDBJ databases">
        <title>Depth-based differentiation of microbial function through sediment-hosted aquifers and enrichment of novel symbionts in the deep terrestrial subsurface.</title>
        <authorList>
            <person name="Probst A.J."/>
            <person name="Ladd B."/>
            <person name="Jarett J.K."/>
            <person name="Geller-Mcgrath D.E."/>
            <person name="Sieber C.M.K."/>
            <person name="Emerson J.B."/>
            <person name="Anantharaman K."/>
            <person name="Thomas B.C."/>
            <person name="Malmstrom R."/>
            <person name="Stieglmeier M."/>
            <person name="Klingl A."/>
            <person name="Woyke T."/>
            <person name="Ryan C.M."/>
            <person name="Banfield J.F."/>
        </authorList>
    </citation>
    <scope>NUCLEOTIDE SEQUENCE [LARGE SCALE GENOMIC DNA]</scope>
</reference>
<comment type="caution">
    <text evidence="4">The sequence shown here is derived from an EMBL/GenBank/DDBJ whole genome shotgun (WGS) entry which is preliminary data.</text>
</comment>
<evidence type="ECO:0000256" key="1">
    <source>
        <dbReference type="ARBA" id="ARBA00022679"/>
    </source>
</evidence>
<feature type="domain" description="Glycosyltransferase subfamily 4-like N-terminal" evidence="3">
    <location>
        <begin position="20"/>
        <end position="178"/>
    </location>
</feature>
<dbReference type="EMBL" id="PFWU01000004">
    <property type="protein sequence ID" value="PJA46304.1"/>
    <property type="molecule type" value="Genomic_DNA"/>
</dbReference>
<evidence type="ECO:0000313" key="5">
    <source>
        <dbReference type="Proteomes" id="UP000229385"/>
    </source>
</evidence>
<accession>A0A2M7XEK8</accession>
<feature type="domain" description="Glycosyl transferase family 1" evidence="2">
    <location>
        <begin position="196"/>
        <end position="349"/>
    </location>
</feature>
<dbReference type="PANTHER" id="PTHR46401">
    <property type="entry name" value="GLYCOSYLTRANSFERASE WBBK-RELATED"/>
    <property type="match status" value="1"/>
</dbReference>
<dbReference type="InterPro" id="IPR028098">
    <property type="entry name" value="Glyco_trans_4-like_N"/>
</dbReference>
<name>A0A2M7XEK8_9BACT</name>
<keyword evidence="1" id="KW-0808">Transferase</keyword>
<organism evidence="4 5">
    <name type="scientific">Candidatus Uhrbacteria bacterium CG_4_9_14_3_um_filter_50_9</name>
    <dbReference type="NCBI Taxonomy" id="1975035"/>
    <lineage>
        <taxon>Bacteria</taxon>
        <taxon>Candidatus Uhriibacteriota</taxon>
    </lineage>
</organism>
<evidence type="ECO:0000259" key="3">
    <source>
        <dbReference type="Pfam" id="PF13439"/>
    </source>
</evidence>